<dbReference type="GO" id="GO:0016757">
    <property type="term" value="F:glycosyltransferase activity"/>
    <property type="evidence" value="ECO:0007669"/>
    <property type="project" value="UniProtKB-KW"/>
</dbReference>
<keyword evidence="2" id="KW-0808">Transferase</keyword>
<feature type="domain" description="Glycosyltransferase 2-like" evidence="3">
    <location>
        <begin position="5"/>
        <end position="173"/>
    </location>
</feature>
<dbReference type="InterPro" id="IPR001173">
    <property type="entry name" value="Glyco_trans_2-like"/>
</dbReference>
<dbReference type="EMBL" id="BA000016">
    <property type="protein sequence ID" value="BAB80207.1"/>
    <property type="molecule type" value="Genomic_DNA"/>
</dbReference>
<dbReference type="CAZy" id="GT2">
    <property type="family name" value="Glycosyltransferase Family 2"/>
</dbReference>
<dbReference type="PANTHER" id="PTHR22916">
    <property type="entry name" value="GLYCOSYLTRANSFERASE"/>
    <property type="match status" value="1"/>
</dbReference>
<evidence type="ECO:0000313" key="5">
    <source>
        <dbReference type="Proteomes" id="UP000000818"/>
    </source>
</evidence>
<dbReference type="Pfam" id="PF00535">
    <property type="entry name" value="Glycos_transf_2"/>
    <property type="match status" value="1"/>
</dbReference>
<dbReference type="CDD" id="cd00761">
    <property type="entry name" value="Glyco_tranf_GTA_type"/>
    <property type="match status" value="1"/>
</dbReference>
<dbReference type="InterPro" id="IPR029044">
    <property type="entry name" value="Nucleotide-diphossugar_trans"/>
</dbReference>
<evidence type="ECO:0000259" key="3">
    <source>
        <dbReference type="Pfam" id="PF00535"/>
    </source>
</evidence>
<organism evidence="4 5">
    <name type="scientific">Clostridium perfringens (strain 13 / Type A)</name>
    <dbReference type="NCBI Taxonomy" id="195102"/>
    <lineage>
        <taxon>Bacteria</taxon>
        <taxon>Bacillati</taxon>
        <taxon>Bacillota</taxon>
        <taxon>Clostridia</taxon>
        <taxon>Eubacteriales</taxon>
        <taxon>Clostridiaceae</taxon>
        <taxon>Clostridium</taxon>
    </lineage>
</organism>
<accession>Q8XN37</accession>
<evidence type="ECO:0000256" key="1">
    <source>
        <dbReference type="ARBA" id="ARBA00022676"/>
    </source>
</evidence>
<keyword evidence="1" id="KW-0328">Glycosyltransferase</keyword>
<dbReference type="SUPFAM" id="SSF53448">
    <property type="entry name" value="Nucleotide-diphospho-sugar transferases"/>
    <property type="match status" value="1"/>
</dbReference>
<reference evidence="4 5" key="1">
    <citation type="journal article" date="2002" name="Proc. Natl. Acad. Sci. U.S.A.">
        <title>Complete genome sequence of Clostridium perfringens, an anaerobic flesh-eater.</title>
        <authorList>
            <person name="Shimizu T."/>
            <person name="Ohtani K."/>
            <person name="Hirakawa H."/>
            <person name="Ohshima K."/>
            <person name="Yamashita A."/>
            <person name="Shiba T."/>
            <person name="Ogasawara N."/>
            <person name="Hattori M."/>
            <person name="Kuhara S."/>
            <person name="Hayashi H."/>
        </authorList>
    </citation>
    <scope>NUCLEOTIDE SEQUENCE [LARGE SCALE GENOMIC DNA]</scope>
    <source>
        <strain evidence="5">13 / Type A</strain>
    </source>
</reference>
<dbReference type="HOGENOM" id="CLU_025996_25_0_9"/>
<dbReference type="STRING" id="195102.gene:10489757"/>
<protein>
    <submittedName>
        <fullName evidence="4">Capsular polysaccharide biosynthsis protein</fullName>
    </submittedName>
</protein>
<dbReference type="Gene3D" id="3.90.550.10">
    <property type="entry name" value="Spore Coat Polysaccharide Biosynthesis Protein SpsA, Chain A"/>
    <property type="match status" value="1"/>
</dbReference>
<sequence>MVKVSIIIPIYNVENYLDKCLDTAVNQTLGCIEIIGIDDGSTDKSRDILNKYAKKYSFIKIINKENGGLSSARNTGIINAKGEYIYFLDSDDYIEYDSMKICYEIATKNKLDIVSFDAESFVDGEGFTKKLKKYDRKDILDGNIKMGCEYFCELIKNKCYTASACLNFYRREFLIDNNLFFYDGILHEDELYTVKAYTLANKVRYIPYKLYFRRLRSNSITTQSISEKHLYGRLIAARESYRHYLGYKDVFDNDTNTCLLNHISNMYYFMLKDIYENKRIYNKRYIIEDKIINDIKSKKDIKSFKLDLQYRFPLIIYTIKKYLKKD</sequence>
<proteinExistence type="predicted"/>
<dbReference type="AlphaFoldDB" id="Q8XN37"/>
<name>Q8XN37_CLOPE</name>
<dbReference type="Proteomes" id="UP000000818">
    <property type="component" value="Chromosome"/>
</dbReference>
<dbReference type="RefSeq" id="WP_011009858.1">
    <property type="nucleotide sequence ID" value="NC_003366.1"/>
</dbReference>
<gene>
    <name evidence="4" type="ordered locus">CPE0501</name>
</gene>
<dbReference type="KEGG" id="cpe:CPE0501"/>
<evidence type="ECO:0000313" key="4">
    <source>
        <dbReference type="EMBL" id="BAB80207.1"/>
    </source>
</evidence>
<dbReference type="PANTHER" id="PTHR22916:SF51">
    <property type="entry name" value="GLYCOSYLTRANSFERASE EPSH-RELATED"/>
    <property type="match status" value="1"/>
</dbReference>
<evidence type="ECO:0000256" key="2">
    <source>
        <dbReference type="ARBA" id="ARBA00022679"/>
    </source>
</evidence>